<dbReference type="OrthoDB" id="1923484at2"/>
<dbReference type="RefSeq" id="WP_066618721.1">
    <property type="nucleotide sequence ID" value="NZ_FQXL01000010.1"/>
</dbReference>
<dbReference type="Proteomes" id="UP000076603">
    <property type="component" value="Unassembled WGS sequence"/>
</dbReference>
<sequence length="158" mass="17039">MNLVENYKIIQVFEPKTTNAAITSDYITLKNAVTAAVIVNLAQTAGHATQISLYQSQDVEGTGAKPLVNDVPILANEDVSASDTLVRQSDGVSFTVANTAKNKQIIFYIDPAKLDMNNGFCCLNIRIGASSQATNFACGEFILENKYTQTEQLSAVVD</sequence>
<proteinExistence type="predicted"/>
<reference evidence="1 2" key="1">
    <citation type="submission" date="2016-04" db="EMBL/GenBank/DDBJ databases">
        <title>Genome sequence of Clostridium magnum DSM 2767.</title>
        <authorList>
            <person name="Poehlein A."/>
            <person name="Uhlig R."/>
            <person name="Fischer R."/>
            <person name="Bahl H."/>
            <person name="Daniel R."/>
        </authorList>
    </citation>
    <scope>NUCLEOTIDE SEQUENCE [LARGE SCALE GENOMIC DNA]</scope>
    <source>
        <strain evidence="1 2">DSM 2767</strain>
    </source>
</reference>
<dbReference type="STRING" id="1121326.CLMAG_10220"/>
<dbReference type="PATRIC" id="fig|1121326.3.peg.979"/>
<gene>
    <name evidence="1" type="ORF">CLMAG_10220</name>
</gene>
<evidence type="ECO:0000313" key="2">
    <source>
        <dbReference type="Proteomes" id="UP000076603"/>
    </source>
</evidence>
<organism evidence="1 2">
    <name type="scientific">Clostridium magnum DSM 2767</name>
    <dbReference type="NCBI Taxonomy" id="1121326"/>
    <lineage>
        <taxon>Bacteria</taxon>
        <taxon>Bacillati</taxon>
        <taxon>Bacillota</taxon>
        <taxon>Clostridia</taxon>
        <taxon>Eubacteriales</taxon>
        <taxon>Clostridiaceae</taxon>
        <taxon>Clostridium</taxon>
    </lineage>
</organism>
<name>A0A161Y6L8_9CLOT</name>
<keyword evidence="2" id="KW-1185">Reference proteome</keyword>
<dbReference type="EMBL" id="LWAE01000001">
    <property type="protein sequence ID" value="KZL93969.1"/>
    <property type="molecule type" value="Genomic_DNA"/>
</dbReference>
<dbReference type="AlphaFoldDB" id="A0A161Y6L8"/>
<evidence type="ECO:0000313" key="1">
    <source>
        <dbReference type="EMBL" id="KZL93969.1"/>
    </source>
</evidence>
<protein>
    <submittedName>
        <fullName evidence="1">Uncharacterized protein</fullName>
    </submittedName>
</protein>
<accession>A0A161Y6L8</accession>
<comment type="caution">
    <text evidence="1">The sequence shown here is derived from an EMBL/GenBank/DDBJ whole genome shotgun (WGS) entry which is preliminary data.</text>
</comment>